<accession>A0ABY4WG52</accession>
<reference evidence="2" key="1">
    <citation type="submission" date="2022-06" db="EMBL/GenBank/DDBJ databases">
        <title>Genome sequencing of Brevibacillus sp. BB3-R1.</title>
        <authorList>
            <person name="Heo J."/>
            <person name="Lee D."/>
            <person name="Won M."/>
            <person name="Han B.-H."/>
            <person name="Hong S.-B."/>
            <person name="Kwon S.-W."/>
        </authorList>
    </citation>
    <scope>NUCLEOTIDE SEQUENCE</scope>
    <source>
        <strain evidence="2">BB3-R1</strain>
    </source>
</reference>
<keyword evidence="3" id="KW-1185">Reference proteome</keyword>
<protein>
    <submittedName>
        <fullName evidence="2">Uncharacterized protein</fullName>
    </submittedName>
</protein>
<feature type="signal peptide" evidence="1">
    <location>
        <begin position="1"/>
        <end position="27"/>
    </location>
</feature>
<evidence type="ECO:0000313" key="3">
    <source>
        <dbReference type="Proteomes" id="UP001056500"/>
    </source>
</evidence>
<evidence type="ECO:0000256" key="1">
    <source>
        <dbReference type="SAM" id="SignalP"/>
    </source>
</evidence>
<dbReference type="RefSeq" id="WP_251872791.1">
    <property type="nucleotide sequence ID" value="NZ_CP098755.1"/>
</dbReference>
<gene>
    <name evidence="2" type="ORF">NDK47_26980</name>
</gene>
<evidence type="ECO:0000313" key="2">
    <source>
        <dbReference type="EMBL" id="USG65699.1"/>
    </source>
</evidence>
<dbReference type="PROSITE" id="PS51257">
    <property type="entry name" value="PROKAR_LIPOPROTEIN"/>
    <property type="match status" value="1"/>
</dbReference>
<feature type="chain" id="PRO_5046368291" evidence="1">
    <location>
        <begin position="28"/>
        <end position="49"/>
    </location>
</feature>
<dbReference type="Proteomes" id="UP001056500">
    <property type="component" value="Chromosome"/>
</dbReference>
<organism evidence="2 3">
    <name type="scientific">Brevibacillus ruminantium</name>
    <dbReference type="NCBI Taxonomy" id="2950604"/>
    <lineage>
        <taxon>Bacteria</taxon>
        <taxon>Bacillati</taxon>
        <taxon>Bacillota</taxon>
        <taxon>Bacilli</taxon>
        <taxon>Bacillales</taxon>
        <taxon>Paenibacillaceae</taxon>
        <taxon>Brevibacillus</taxon>
    </lineage>
</organism>
<proteinExistence type="predicted"/>
<sequence length="49" mass="5295">MKKKFTILTALSLTLACSLLFAPNFGAQDNQLALSQATKIKVNTDDPRG</sequence>
<name>A0ABY4WG52_9BACL</name>
<keyword evidence="1" id="KW-0732">Signal</keyword>
<dbReference type="EMBL" id="CP098755">
    <property type="protein sequence ID" value="USG65699.1"/>
    <property type="molecule type" value="Genomic_DNA"/>
</dbReference>